<feature type="compositionally biased region" description="Basic residues" evidence="4">
    <location>
        <begin position="24"/>
        <end position="35"/>
    </location>
</feature>
<dbReference type="OrthoDB" id="152433at2759"/>
<dbReference type="Pfam" id="PF01826">
    <property type="entry name" value="TIL"/>
    <property type="match status" value="1"/>
</dbReference>
<dbReference type="PANTHER" id="PTHR23259">
    <property type="entry name" value="RIDDLE"/>
    <property type="match status" value="1"/>
</dbReference>
<dbReference type="STRING" id="53326.A0A016VC09"/>
<dbReference type="Gene3D" id="2.10.25.10">
    <property type="entry name" value="Laminin"/>
    <property type="match status" value="1"/>
</dbReference>
<dbReference type="EMBL" id="JARK01001350">
    <property type="protein sequence ID" value="EYC24273.1"/>
    <property type="molecule type" value="Genomic_DNA"/>
</dbReference>
<dbReference type="PANTHER" id="PTHR23259:SF70">
    <property type="entry name" value="ACCESSORY GLAND PROTEIN ACP62F-RELATED"/>
    <property type="match status" value="1"/>
</dbReference>
<protein>
    <recommendedName>
        <fullName evidence="5">TIL domain-containing protein</fullName>
    </recommendedName>
</protein>
<keyword evidence="1" id="KW-0646">Protease inhibitor</keyword>
<dbReference type="Proteomes" id="UP000024635">
    <property type="component" value="Unassembled WGS sequence"/>
</dbReference>
<dbReference type="InterPro" id="IPR051368">
    <property type="entry name" value="SerProtInhib-TIL_Domain"/>
</dbReference>
<evidence type="ECO:0000256" key="3">
    <source>
        <dbReference type="ARBA" id="ARBA00023157"/>
    </source>
</evidence>
<evidence type="ECO:0000313" key="7">
    <source>
        <dbReference type="Proteomes" id="UP000024635"/>
    </source>
</evidence>
<dbReference type="GO" id="GO:0004867">
    <property type="term" value="F:serine-type endopeptidase inhibitor activity"/>
    <property type="evidence" value="ECO:0007669"/>
    <property type="project" value="UniProtKB-KW"/>
</dbReference>
<evidence type="ECO:0000313" key="6">
    <source>
        <dbReference type="EMBL" id="EYC24273.1"/>
    </source>
</evidence>
<feature type="compositionally biased region" description="Pro residues" evidence="4">
    <location>
        <begin position="36"/>
        <end position="49"/>
    </location>
</feature>
<dbReference type="AlphaFoldDB" id="A0A016VC09"/>
<evidence type="ECO:0000256" key="1">
    <source>
        <dbReference type="ARBA" id="ARBA00022690"/>
    </source>
</evidence>
<reference evidence="7" key="1">
    <citation type="journal article" date="2015" name="Nat. Genet.">
        <title>The genome and transcriptome of the zoonotic hookworm Ancylostoma ceylanicum identify infection-specific gene families.</title>
        <authorList>
            <person name="Schwarz E.M."/>
            <person name="Hu Y."/>
            <person name="Antoshechkin I."/>
            <person name="Miller M.M."/>
            <person name="Sternberg P.W."/>
            <person name="Aroian R.V."/>
        </authorList>
    </citation>
    <scope>NUCLEOTIDE SEQUENCE</scope>
    <source>
        <strain evidence="7">HY135</strain>
    </source>
</reference>
<evidence type="ECO:0000256" key="4">
    <source>
        <dbReference type="SAM" id="MobiDB-lite"/>
    </source>
</evidence>
<comment type="caution">
    <text evidence="6">The sequence shown here is derived from an EMBL/GenBank/DDBJ whole genome shotgun (WGS) entry which is preliminary data.</text>
</comment>
<keyword evidence="7" id="KW-1185">Reference proteome</keyword>
<organism evidence="6 7">
    <name type="scientific">Ancylostoma ceylanicum</name>
    <dbReference type="NCBI Taxonomy" id="53326"/>
    <lineage>
        <taxon>Eukaryota</taxon>
        <taxon>Metazoa</taxon>
        <taxon>Ecdysozoa</taxon>
        <taxon>Nematoda</taxon>
        <taxon>Chromadorea</taxon>
        <taxon>Rhabditida</taxon>
        <taxon>Rhabditina</taxon>
        <taxon>Rhabditomorpha</taxon>
        <taxon>Strongyloidea</taxon>
        <taxon>Ancylostomatidae</taxon>
        <taxon>Ancylostomatinae</taxon>
        <taxon>Ancylostoma</taxon>
    </lineage>
</organism>
<evidence type="ECO:0000259" key="5">
    <source>
        <dbReference type="Pfam" id="PF01826"/>
    </source>
</evidence>
<name>A0A016VC09_9BILA</name>
<dbReference type="CDD" id="cd19941">
    <property type="entry name" value="TIL"/>
    <property type="match status" value="1"/>
</dbReference>
<keyword evidence="3" id="KW-1015">Disulfide bond</keyword>
<dbReference type="InterPro" id="IPR002919">
    <property type="entry name" value="TIL_dom"/>
</dbReference>
<accession>A0A016VC09</accession>
<keyword evidence="2" id="KW-0722">Serine protease inhibitor</keyword>
<sequence>MVAQPCHRQPCAPPSPQCISNGQHRTRRSHHHGGRPPRPTTPPPTLPPPNCDNIRCPPGFLCQVISIPCEKPPCSPPTAQCFREQDVPPQPVRCPKNESWRNCSSRCEPTCDNRNPTCDKSCGKPKCQCDPGFVRNRSGKCVRPSNCPRRHGRK</sequence>
<evidence type="ECO:0000256" key="2">
    <source>
        <dbReference type="ARBA" id="ARBA00022900"/>
    </source>
</evidence>
<dbReference type="SUPFAM" id="SSF57567">
    <property type="entry name" value="Serine protease inhibitors"/>
    <property type="match status" value="1"/>
</dbReference>
<gene>
    <name evidence="6" type="primary">Acey_s0014.g2413</name>
    <name evidence="6" type="ORF">Y032_0014g2413</name>
</gene>
<dbReference type="InterPro" id="IPR036084">
    <property type="entry name" value="Ser_inhib-like_sf"/>
</dbReference>
<feature type="region of interest" description="Disordered" evidence="4">
    <location>
        <begin position="1"/>
        <end position="49"/>
    </location>
</feature>
<proteinExistence type="predicted"/>
<feature type="domain" description="TIL" evidence="5">
    <location>
        <begin position="94"/>
        <end position="147"/>
    </location>
</feature>